<dbReference type="GO" id="GO:0032259">
    <property type="term" value="P:methylation"/>
    <property type="evidence" value="ECO:0007669"/>
    <property type="project" value="UniProtKB-KW"/>
</dbReference>
<reference evidence="3 4" key="1">
    <citation type="submission" date="2018-03" db="EMBL/GenBank/DDBJ databases">
        <title>Genomic Encyclopedia of Archaeal and Bacterial Type Strains, Phase II (KMG-II): from individual species to whole genera.</title>
        <authorList>
            <person name="Goeker M."/>
        </authorList>
    </citation>
    <scope>NUCLEOTIDE SEQUENCE [LARGE SCALE GENOMIC DNA]</scope>
    <source>
        <strain evidence="3 4">DSM 100212</strain>
    </source>
</reference>
<dbReference type="RefSeq" id="WP_106267485.1">
    <property type="nucleotide sequence ID" value="NZ_PVTQ01000015.1"/>
</dbReference>
<dbReference type="AlphaFoldDB" id="A0A2T0WG11"/>
<dbReference type="OrthoDB" id="7210452at2"/>
<dbReference type="InterPro" id="IPR029063">
    <property type="entry name" value="SAM-dependent_MTases_sf"/>
</dbReference>
<evidence type="ECO:0000313" key="3">
    <source>
        <dbReference type="EMBL" id="PRY85647.1"/>
    </source>
</evidence>
<dbReference type="EMBL" id="PVTQ01000015">
    <property type="protein sequence ID" value="PRY85647.1"/>
    <property type="molecule type" value="Genomic_DNA"/>
</dbReference>
<protein>
    <submittedName>
        <fullName evidence="3">Methyltransferase family protein</fullName>
    </submittedName>
</protein>
<evidence type="ECO:0000256" key="2">
    <source>
        <dbReference type="ARBA" id="ARBA00022679"/>
    </source>
</evidence>
<keyword evidence="4" id="KW-1185">Reference proteome</keyword>
<organism evidence="3 4">
    <name type="scientific">Donghicola tyrosinivorans</name>
    <dbReference type="NCBI Taxonomy" id="1652492"/>
    <lineage>
        <taxon>Bacteria</taxon>
        <taxon>Pseudomonadati</taxon>
        <taxon>Pseudomonadota</taxon>
        <taxon>Alphaproteobacteria</taxon>
        <taxon>Rhodobacterales</taxon>
        <taxon>Roseobacteraceae</taxon>
        <taxon>Donghicola</taxon>
    </lineage>
</organism>
<dbReference type="PANTHER" id="PTHR40048:SF1">
    <property type="entry name" value="RHAMNOSYL O-METHYLTRANSFERASE"/>
    <property type="match status" value="1"/>
</dbReference>
<accession>A0A2T0WG11</accession>
<comment type="caution">
    <text evidence="3">The sequence shown here is derived from an EMBL/GenBank/DDBJ whole genome shotgun (WGS) entry which is preliminary data.</text>
</comment>
<dbReference type="GO" id="GO:0005886">
    <property type="term" value="C:plasma membrane"/>
    <property type="evidence" value="ECO:0007669"/>
    <property type="project" value="TreeGrafter"/>
</dbReference>
<sequence length="379" mass="42709">MSEFLGYQLQRPSFIPPETAWLRHGPFAMWLVAALKPSSIVELGSHYGYSYFSFCEAVRQDQLGAKCYAVDTWQGDEHAGNYGEEVFQTVTAQNENYADFSILLRKTFAEALSDIPDGSVDLLHVDGRHFYDDVKEDFETWIPKLSNRAVVLFHDTEVYERGFGVWKYWAELVANHQGLNFTYQHGLGVLFWGGDLPAPIATMKELSKTEGGASALIAVFEQAGERLATENAWRFVAHGADVGPEEVNNRAFMLADDGWSKLDKLGQLPREVQVFARWFSAASQTQGNLTENYTSDLDMRQAEFKATALSAEVNAKKVRALQEELVRVHRKPARAVFASVGYRLLKTLANAPLPLTKETRERCVEAVQKLDPKRFRAID</sequence>
<evidence type="ECO:0000256" key="1">
    <source>
        <dbReference type="ARBA" id="ARBA00022603"/>
    </source>
</evidence>
<gene>
    <name evidence="3" type="ORF">CLV74_115101</name>
</gene>
<dbReference type="GO" id="GO:0071770">
    <property type="term" value="P:DIM/DIP cell wall layer assembly"/>
    <property type="evidence" value="ECO:0007669"/>
    <property type="project" value="TreeGrafter"/>
</dbReference>
<evidence type="ECO:0000313" key="4">
    <source>
        <dbReference type="Proteomes" id="UP000238392"/>
    </source>
</evidence>
<dbReference type="GO" id="GO:0008168">
    <property type="term" value="F:methyltransferase activity"/>
    <property type="evidence" value="ECO:0007669"/>
    <property type="project" value="UniProtKB-KW"/>
</dbReference>
<dbReference type="Proteomes" id="UP000238392">
    <property type="component" value="Unassembled WGS sequence"/>
</dbReference>
<dbReference type="SUPFAM" id="SSF53335">
    <property type="entry name" value="S-adenosyl-L-methionine-dependent methyltransferases"/>
    <property type="match status" value="1"/>
</dbReference>
<dbReference type="PANTHER" id="PTHR40048">
    <property type="entry name" value="RHAMNOSYL O-METHYLTRANSFERASE"/>
    <property type="match status" value="1"/>
</dbReference>
<keyword evidence="2 3" id="KW-0808">Transferase</keyword>
<name>A0A2T0WG11_9RHOB</name>
<dbReference type="Gene3D" id="3.40.50.150">
    <property type="entry name" value="Vaccinia Virus protein VP39"/>
    <property type="match status" value="1"/>
</dbReference>
<keyword evidence="1 3" id="KW-0489">Methyltransferase</keyword>
<proteinExistence type="predicted"/>
<dbReference type="Pfam" id="PF13578">
    <property type="entry name" value="Methyltransf_24"/>
    <property type="match status" value="1"/>
</dbReference>